<dbReference type="EMBL" id="AP027728">
    <property type="protein sequence ID" value="BDZ38772.1"/>
    <property type="molecule type" value="Genomic_DNA"/>
</dbReference>
<keyword evidence="2" id="KW-0812">Transmembrane</keyword>
<feature type="region of interest" description="Disordered" evidence="1">
    <location>
        <begin position="50"/>
        <end position="112"/>
    </location>
</feature>
<accession>A0ABM8FT98</accession>
<evidence type="ECO:0000256" key="1">
    <source>
        <dbReference type="SAM" id="MobiDB-lite"/>
    </source>
</evidence>
<keyword evidence="4" id="KW-1185">Reference proteome</keyword>
<reference evidence="4" key="1">
    <citation type="journal article" date="2019" name="Int. J. Syst. Evol. Microbiol.">
        <title>The Global Catalogue of Microorganisms (GCM) 10K type strain sequencing project: providing services to taxonomists for standard genome sequencing and annotation.</title>
        <authorList>
            <consortium name="The Broad Institute Genomics Platform"/>
            <consortium name="The Broad Institute Genome Sequencing Center for Infectious Disease"/>
            <person name="Wu L."/>
            <person name="Ma J."/>
        </authorList>
    </citation>
    <scope>NUCLEOTIDE SEQUENCE [LARGE SCALE GENOMIC DNA]</scope>
    <source>
        <strain evidence="4">NBRC 106310</strain>
    </source>
</reference>
<feature type="compositionally biased region" description="Basic and acidic residues" evidence="1">
    <location>
        <begin position="95"/>
        <end position="112"/>
    </location>
</feature>
<evidence type="ECO:0000313" key="4">
    <source>
        <dbReference type="Proteomes" id="UP001321543"/>
    </source>
</evidence>
<keyword evidence="2" id="KW-0472">Membrane</keyword>
<organism evidence="3 4">
    <name type="scientific">Microbacterium suwonense</name>
    <dbReference type="NCBI Taxonomy" id="683047"/>
    <lineage>
        <taxon>Bacteria</taxon>
        <taxon>Bacillati</taxon>
        <taxon>Actinomycetota</taxon>
        <taxon>Actinomycetes</taxon>
        <taxon>Micrococcales</taxon>
        <taxon>Microbacteriaceae</taxon>
        <taxon>Microbacterium</taxon>
    </lineage>
</organism>
<gene>
    <name evidence="3" type="ORF">GCM10025863_13860</name>
</gene>
<keyword evidence="2" id="KW-1133">Transmembrane helix</keyword>
<protein>
    <submittedName>
        <fullName evidence="3">Uncharacterized protein</fullName>
    </submittedName>
</protein>
<proteinExistence type="predicted"/>
<feature type="transmembrane region" description="Helical" evidence="2">
    <location>
        <begin position="20"/>
        <end position="43"/>
    </location>
</feature>
<dbReference type="Proteomes" id="UP001321543">
    <property type="component" value="Chromosome"/>
</dbReference>
<sequence length="223" mass="23476">MHRDEKSRSERAEARALPKLRWPVAAAAAGGVAVLAVVIALVWTAGATASFEPDSAGRDTVASSAKTDETLEGSSEAPDGQPSVDAPAGQSSAHSMRDNESSHDDAETPGSARREALTQFQHVAEPYVRSLKADVESVRSAVEENGPVPPAVAALRERGVSLRAVTPPSDRAAVWHAMLDELDRWIALAETGASAHDPMRLQAALSNIERNLSELESVTGPSS</sequence>
<evidence type="ECO:0000256" key="2">
    <source>
        <dbReference type="SAM" id="Phobius"/>
    </source>
</evidence>
<name>A0ABM8FT98_9MICO</name>
<evidence type="ECO:0000313" key="3">
    <source>
        <dbReference type="EMBL" id="BDZ38772.1"/>
    </source>
</evidence>